<dbReference type="Proteomes" id="UP000054321">
    <property type="component" value="Unassembled WGS sequence"/>
</dbReference>
<dbReference type="InParanoid" id="A0A0C3GT28"/>
<organism evidence="1 2">
    <name type="scientific">Oidiodendron maius (strain Zn)</name>
    <dbReference type="NCBI Taxonomy" id="913774"/>
    <lineage>
        <taxon>Eukaryota</taxon>
        <taxon>Fungi</taxon>
        <taxon>Dikarya</taxon>
        <taxon>Ascomycota</taxon>
        <taxon>Pezizomycotina</taxon>
        <taxon>Leotiomycetes</taxon>
        <taxon>Leotiomycetes incertae sedis</taxon>
        <taxon>Myxotrichaceae</taxon>
        <taxon>Oidiodendron</taxon>
    </lineage>
</organism>
<dbReference type="OrthoDB" id="3649348at2759"/>
<reference evidence="2" key="2">
    <citation type="submission" date="2015-01" db="EMBL/GenBank/DDBJ databases">
        <title>Evolutionary Origins and Diversification of the Mycorrhizal Mutualists.</title>
        <authorList>
            <consortium name="DOE Joint Genome Institute"/>
            <consortium name="Mycorrhizal Genomics Consortium"/>
            <person name="Kohler A."/>
            <person name="Kuo A."/>
            <person name="Nagy L.G."/>
            <person name="Floudas D."/>
            <person name="Copeland A."/>
            <person name="Barry K.W."/>
            <person name="Cichocki N."/>
            <person name="Veneault-Fourrey C."/>
            <person name="LaButti K."/>
            <person name="Lindquist E.A."/>
            <person name="Lipzen A."/>
            <person name="Lundell T."/>
            <person name="Morin E."/>
            <person name="Murat C."/>
            <person name="Riley R."/>
            <person name="Ohm R."/>
            <person name="Sun H."/>
            <person name="Tunlid A."/>
            <person name="Henrissat B."/>
            <person name="Grigoriev I.V."/>
            <person name="Hibbett D.S."/>
            <person name="Martin F."/>
        </authorList>
    </citation>
    <scope>NUCLEOTIDE SEQUENCE [LARGE SCALE GENOMIC DNA]</scope>
    <source>
        <strain evidence="2">Zn</strain>
    </source>
</reference>
<reference evidence="1 2" key="1">
    <citation type="submission" date="2014-04" db="EMBL/GenBank/DDBJ databases">
        <authorList>
            <consortium name="DOE Joint Genome Institute"/>
            <person name="Kuo A."/>
            <person name="Martino E."/>
            <person name="Perotto S."/>
            <person name="Kohler A."/>
            <person name="Nagy L.G."/>
            <person name="Floudas D."/>
            <person name="Copeland A."/>
            <person name="Barry K.W."/>
            <person name="Cichocki N."/>
            <person name="Veneault-Fourrey C."/>
            <person name="LaButti K."/>
            <person name="Lindquist E.A."/>
            <person name="Lipzen A."/>
            <person name="Lundell T."/>
            <person name="Morin E."/>
            <person name="Murat C."/>
            <person name="Sun H."/>
            <person name="Tunlid A."/>
            <person name="Henrissat B."/>
            <person name="Grigoriev I.V."/>
            <person name="Hibbett D.S."/>
            <person name="Martin F."/>
            <person name="Nordberg H.P."/>
            <person name="Cantor M.N."/>
            <person name="Hua S.X."/>
        </authorList>
    </citation>
    <scope>NUCLEOTIDE SEQUENCE [LARGE SCALE GENOMIC DNA]</scope>
    <source>
        <strain evidence="1 2">Zn</strain>
    </source>
</reference>
<accession>A0A0C3GT28</accession>
<keyword evidence="2" id="KW-1185">Reference proteome</keyword>
<dbReference type="AlphaFoldDB" id="A0A0C3GT28"/>
<dbReference type="EMBL" id="KN832889">
    <property type="protein sequence ID" value="KIM94544.1"/>
    <property type="molecule type" value="Genomic_DNA"/>
</dbReference>
<protein>
    <submittedName>
        <fullName evidence="1">Uncharacterized protein</fullName>
    </submittedName>
</protein>
<proteinExistence type="predicted"/>
<evidence type="ECO:0000313" key="2">
    <source>
        <dbReference type="Proteomes" id="UP000054321"/>
    </source>
</evidence>
<dbReference type="HOGENOM" id="CLU_121037_0_0_1"/>
<gene>
    <name evidence="1" type="ORF">OIDMADRAFT_21336</name>
</gene>
<name>A0A0C3GT28_OIDMZ</name>
<evidence type="ECO:0000313" key="1">
    <source>
        <dbReference type="EMBL" id="KIM94544.1"/>
    </source>
</evidence>
<sequence>MSDAKAIPLIACGKHAEIARAAAKTVQPEYEYIHVCLSAAAASAEIPLVLTGEVPPENPDNVGSKNYSQPPQAVVFGGGYEDEEFDAVRKAVEGKSNVPFLKFDTSKPTPPHGPAYGVYVAGRLKVRLQELESQGHFGKDGVFSW</sequence>